<name>A0A1I6LEL2_9BACT</name>
<protein>
    <recommendedName>
        <fullName evidence="3">Outer membrane lipoprotein-sorting protein</fullName>
    </recommendedName>
</protein>
<accession>A0A1I6LEL2</accession>
<evidence type="ECO:0000313" key="1">
    <source>
        <dbReference type="EMBL" id="SFS01874.1"/>
    </source>
</evidence>
<dbReference type="Gene3D" id="2.50.20.10">
    <property type="entry name" value="Lipoprotein localisation LolA/LolB/LppX"/>
    <property type="match status" value="1"/>
</dbReference>
<dbReference type="STRING" id="474950.SAMN05421771_0625"/>
<dbReference type="OrthoDB" id="118204at2"/>
<proteinExistence type="predicted"/>
<dbReference type="AlphaFoldDB" id="A0A1I6LEL2"/>
<evidence type="ECO:0008006" key="3">
    <source>
        <dbReference type="Google" id="ProtNLM"/>
    </source>
</evidence>
<dbReference type="RefSeq" id="WP_141223790.1">
    <property type="nucleotide sequence ID" value="NZ_FOZL01000001.1"/>
</dbReference>
<gene>
    <name evidence="1" type="ORF">SAMN05421771_0625</name>
</gene>
<dbReference type="PROSITE" id="PS51257">
    <property type="entry name" value="PROKAR_LIPOPROTEIN"/>
    <property type="match status" value="1"/>
</dbReference>
<dbReference type="EMBL" id="FOZL01000001">
    <property type="protein sequence ID" value="SFS01874.1"/>
    <property type="molecule type" value="Genomic_DNA"/>
</dbReference>
<sequence length="294" mass="32895">MRKTCAILLAGTLAPMLTGCFSSTRYVKVHAAPPVVMSVSLDTLVDKLDRQFEAIKTLNANVTIAASTAGATAGEVKDYSAFRGYIFVRKPEDMRVILMVPIIGRALDMVSTGNDFTLLMMLPNKTRAIKGTDTVTTPSKNPLENLRPGVFFDALIVRSIGKDEYVTMTESSRLVEPETKKHEAIYEPDYDIAVMKVKSGRTMVRLRTIHISRTDLEPYQQDIYDENGRIVTTVQYSKYQTFGDLQFPTEIAIDRPLDKYSLKVAVQKLTPNQKIDDDQFELQLPTGVTVETLK</sequence>
<organism evidence="1 2">
    <name type="scientific">Granulicella pectinivorans</name>
    <dbReference type="NCBI Taxonomy" id="474950"/>
    <lineage>
        <taxon>Bacteria</taxon>
        <taxon>Pseudomonadati</taxon>
        <taxon>Acidobacteriota</taxon>
        <taxon>Terriglobia</taxon>
        <taxon>Terriglobales</taxon>
        <taxon>Acidobacteriaceae</taxon>
        <taxon>Granulicella</taxon>
    </lineage>
</organism>
<keyword evidence="2" id="KW-1185">Reference proteome</keyword>
<dbReference type="Proteomes" id="UP000199024">
    <property type="component" value="Unassembled WGS sequence"/>
</dbReference>
<evidence type="ECO:0000313" key="2">
    <source>
        <dbReference type="Proteomes" id="UP000199024"/>
    </source>
</evidence>
<reference evidence="1 2" key="1">
    <citation type="submission" date="2016-10" db="EMBL/GenBank/DDBJ databases">
        <authorList>
            <person name="de Groot N.N."/>
        </authorList>
    </citation>
    <scope>NUCLEOTIDE SEQUENCE [LARGE SCALE GENOMIC DNA]</scope>
    <source>
        <strain evidence="1 2">DSM 21001</strain>
    </source>
</reference>